<dbReference type="eggNOG" id="KOG0266">
    <property type="taxonomic scope" value="Eukaryota"/>
</dbReference>
<dbReference type="OMA" id="CIEFIAN"/>
<dbReference type="InterPro" id="IPR036322">
    <property type="entry name" value="WD40_repeat_dom_sf"/>
</dbReference>
<feature type="repeat" description="WD" evidence="2">
    <location>
        <begin position="713"/>
        <end position="754"/>
    </location>
</feature>
<dbReference type="Pfam" id="PF24883">
    <property type="entry name" value="NPHP3_N"/>
    <property type="match status" value="1"/>
</dbReference>
<evidence type="ECO:0000256" key="2">
    <source>
        <dbReference type="PROSITE-ProRule" id="PRU00221"/>
    </source>
</evidence>
<evidence type="ECO:0000313" key="5">
    <source>
        <dbReference type="Proteomes" id="UP000015100"/>
    </source>
</evidence>
<evidence type="ECO:0000313" key="4">
    <source>
        <dbReference type="EMBL" id="EPS35603.1"/>
    </source>
</evidence>
<dbReference type="PROSITE" id="PS50294">
    <property type="entry name" value="WD_REPEATS_REGION"/>
    <property type="match status" value="1"/>
</dbReference>
<sequence>MEEIEVVGNMEPSLLESELEGSRTINPQQSVASNAQGQQNNTVGGAHTFNTGQYVGQTQNFVVHQSSSLSLSTISNIDLPIVENAIFESSDVQSEPMCSPNTRKEVIDDILKWVENPSEKRLYWLDGRAGEGKSTIARTVCERLSKKNGLVASFFFKKGVGDRGNARRLFTTLAYQLSAHSLDLNTRIKDAIALDPKIPNMAFGAQFEKLIRKPLSGSTTRQVVIVIDALDECEGDSDIITVIAVLAQVSEEKSVDLRVFLTSRPEIPPRSELKKILGKVKHFVLDTASTIEDDIAHYLRLELSMIQRDAAERGYEFPTHWLNDERITKLAQTANPLFIVAATICRFVNNGGENRESPKIPDGPVDRLKFVESGLSYSSLGGGKVYVPILKRAVDYHDVLVIAKLRQIVDFITIFLISPIANTLLIDEMKTWLFLTYFQLLSIDPVVAANFRQIVGTAVNTITPLSIPSLEILLSIEKQTITRTLSSLHSVLIIPKDSKNPNEFVKPLHLSFREFLSSPELQKSELHQLWIDEKQKHGEITSNCINLMSKYLKKNICRLKSHGALRTEVDEASVSNHISPALKYACRYWVEHLKRSGERMSDSSQVYSFLQKHWLHWLETMSLLGSTFEVIHMITDLHSRVDDENGKSLNEFLHDARRFILQNQALIDNAPLQTYSSCLIFLPETSIIKELFDVEWVCKSTGEENWSALLQTLEGHENWIRSVAFSPDGQTIASGSDDKTIKLWDTITGKVRHTLEGHENS</sequence>
<keyword evidence="2" id="KW-0853">WD repeat</keyword>
<dbReference type="OrthoDB" id="674604at2759"/>
<dbReference type="InterPro" id="IPR015943">
    <property type="entry name" value="WD40/YVTN_repeat-like_dom_sf"/>
</dbReference>
<dbReference type="Gene3D" id="2.130.10.10">
    <property type="entry name" value="YVTN repeat-like/Quinoprotein amine dehydrogenase"/>
    <property type="match status" value="1"/>
</dbReference>
<dbReference type="AlphaFoldDB" id="S8B948"/>
<comment type="caution">
    <text evidence="4">The sequence shown here is derived from an EMBL/GenBank/DDBJ whole genome shotgun (WGS) entry which is preliminary data.</text>
</comment>
<accession>S8B948</accession>
<name>S8B948_DACHA</name>
<dbReference type="Pfam" id="PF00400">
    <property type="entry name" value="WD40"/>
    <property type="match status" value="1"/>
</dbReference>
<dbReference type="SUPFAM" id="SSF50978">
    <property type="entry name" value="WD40 repeat-like"/>
    <property type="match status" value="1"/>
</dbReference>
<dbReference type="SUPFAM" id="SSF52540">
    <property type="entry name" value="P-loop containing nucleoside triphosphate hydrolases"/>
    <property type="match status" value="1"/>
</dbReference>
<dbReference type="SMART" id="SM00320">
    <property type="entry name" value="WD40"/>
    <property type="match status" value="1"/>
</dbReference>
<feature type="domain" description="NACHT" evidence="3">
    <location>
        <begin position="121"/>
        <end position="265"/>
    </location>
</feature>
<reference evidence="5" key="2">
    <citation type="submission" date="2013-04" db="EMBL/GenBank/DDBJ databases">
        <title>Genomic mechanisms accounting for the adaptation to parasitism in nematode-trapping fungi.</title>
        <authorList>
            <person name="Ahren D.G."/>
        </authorList>
    </citation>
    <scope>NUCLEOTIDE SEQUENCE [LARGE SCALE GENOMIC DNA]</scope>
    <source>
        <strain evidence="5">CBS 200.50</strain>
    </source>
</reference>
<dbReference type="Gene3D" id="3.40.50.300">
    <property type="entry name" value="P-loop containing nucleotide triphosphate hydrolases"/>
    <property type="match status" value="1"/>
</dbReference>
<dbReference type="STRING" id="1284197.S8B948"/>
<dbReference type="PROSITE" id="PS50082">
    <property type="entry name" value="WD_REPEATS_2"/>
    <property type="match status" value="1"/>
</dbReference>
<dbReference type="PANTHER" id="PTHR10039:SF14">
    <property type="entry name" value="NACHT DOMAIN-CONTAINING PROTEIN"/>
    <property type="match status" value="1"/>
</dbReference>
<feature type="non-terminal residue" evidence="4">
    <location>
        <position position="761"/>
    </location>
</feature>
<protein>
    <recommendedName>
        <fullName evidence="3">NACHT domain-containing protein</fullName>
    </recommendedName>
</protein>
<dbReference type="HOGENOM" id="CLU_000288_6_0_1"/>
<dbReference type="InterPro" id="IPR027417">
    <property type="entry name" value="P-loop_NTPase"/>
</dbReference>
<dbReference type="InterPro" id="IPR001680">
    <property type="entry name" value="WD40_rpt"/>
</dbReference>
<dbReference type="InterPro" id="IPR007111">
    <property type="entry name" value="NACHT_NTPase"/>
</dbReference>
<reference evidence="4 5" key="1">
    <citation type="journal article" date="2013" name="PLoS Genet.">
        <title>Genomic mechanisms accounting for the adaptation to parasitism in nematode-trapping fungi.</title>
        <authorList>
            <person name="Meerupati T."/>
            <person name="Andersson K.M."/>
            <person name="Friman E."/>
            <person name="Kumar D."/>
            <person name="Tunlid A."/>
            <person name="Ahren D."/>
        </authorList>
    </citation>
    <scope>NUCLEOTIDE SEQUENCE [LARGE SCALE GENOMIC DNA]</scope>
    <source>
        <strain evidence="4 5">CBS 200.50</strain>
    </source>
</reference>
<evidence type="ECO:0000256" key="1">
    <source>
        <dbReference type="ARBA" id="ARBA00022737"/>
    </source>
</evidence>
<dbReference type="PANTHER" id="PTHR10039">
    <property type="entry name" value="AMELOGENIN"/>
    <property type="match status" value="1"/>
</dbReference>
<gene>
    <name evidence="4" type="ORF">H072_10957</name>
</gene>
<proteinExistence type="predicted"/>
<keyword evidence="1" id="KW-0677">Repeat</keyword>
<dbReference type="PROSITE" id="PS50837">
    <property type="entry name" value="NACHT"/>
    <property type="match status" value="1"/>
</dbReference>
<dbReference type="InterPro" id="IPR056884">
    <property type="entry name" value="NPHP3-like_N"/>
</dbReference>
<organism evidence="4 5">
    <name type="scientific">Dactylellina haptotyla (strain CBS 200.50)</name>
    <name type="common">Nematode-trapping fungus</name>
    <name type="synonym">Monacrosporium haptotylum</name>
    <dbReference type="NCBI Taxonomy" id="1284197"/>
    <lineage>
        <taxon>Eukaryota</taxon>
        <taxon>Fungi</taxon>
        <taxon>Dikarya</taxon>
        <taxon>Ascomycota</taxon>
        <taxon>Pezizomycotina</taxon>
        <taxon>Orbiliomycetes</taxon>
        <taxon>Orbiliales</taxon>
        <taxon>Orbiliaceae</taxon>
        <taxon>Dactylellina</taxon>
    </lineage>
</organism>
<keyword evidence="5" id="KW-1185">Reference proteome</keyword>
<dbReference type="EMBL" id="AQGS01001094">
    <property type="protein sequence ID" value="EPS35603.1"/>
    <property type="molecule type" value="Genomic_DNA"/>
</dbReference>
<evidence type="ECO:0000259" key="3">
    <source>
        <dbReference type="PROSITE" id="PS50837"/>
    </source>
</evidence>
<dbReference type="Proteomes" id="UP000015100">
    <property type="component" value="Unassembled WGS sequence"/>
</dbReference>